<keyword evidence="12" id="KW-0648">Protein biosynthesis</keyword>
<dbReference type="GO" id="GO:0009328">
    <property type="term" value="C:phenylalanine-tRNA ligase complex"/>
    <property type="evidence" value="ECO:0007669"/>
    <property type="project" value="TreeGrafter"/>
</dbReference>
<name>A0A086J2M9_NEMA1</name>
<sequence length="552" mass="62553">MASISVSKRALLAGIGKSYSDEEMTDILFDFGLELDEILTEDGEVKYKIDVPANRYDLLCLKGLVYGLLAYIDSVPAKIVSGKKIYEAVHGDRPESRPYVKMAILKGVSLENGGYSDLINFQDKLHQGLGQNRRLMAIGTHDYDKTVRPYTYTAMDEDAIKFVPLSQEREYTRKELDVLYKDDSKLKSYLNLSRENNKVPVILDSAGKILSLPPLINSEFSKITEKTKNIFIEITGTDLVRVSTAMNLLLHHFSESTTEIEEIVVENGEEDVQAAAHFRITSEIVKKELTLSLSLSAVKTYMERMMHAVEVQEGSTEADWCINIIPTQLRPDIMHQCDIIEDIAIAHGYNNFERTLGDSYTVGKELPINKMAQSIRQECARMDYTELFTMALLSAEDYFGFNIERHIKVKNPKSTECEVLRQHLIPSVLKCLISNQYYQLPIKVFEVSDVGEFVESDVGVRNRKKLCMGICGRTSGLESLHEAFDVLMKRQGFNVTYKNEDCAPFVKGRSCKVLYNGKEIGFLGVLDIEILAHHRMPYVCSFVEVCLDELME</sequence>
<dbReference type="EC" id="6.1.1.20" evidence="5"/>
<comment type="cofactor">
    <cofactor evidence="1">
        <name>Mg(2+)</name>
        <dbReference type="ChEBI" id="CHEBI:18420"/>
    </cofactor>
</comment>
<evidence type="ECO:0000313" key="17">
    <source>
        <dbReference type="EMBL" id="KFG26397.1"/>
    </source>
</evidence>
<dbReference type="GO" id="GO:0000287">
    <property type="term" value="F:magnesium ion binding"/>
    <property type="evidence" value="ECO:0007669"/>
    <property type="project" value="InterPro"/>
</dbReference>
<dbReference type="PANTHER" id="PTHR10947">
    <property type="entry name" value="PHENYLALANYL-TRNA SYNTHETASE BETA CHAIN AND LEUCINE-RICH REPEAT-CONTAINING PROTEIN 47"/>
    <property type="match status" value="1"/>
</dbReference>
<protein>
    <recommendedName>
        <fullName evidence="5">phenylalanine--tRNA ligase</fullName>
        <ecNumber evidence="5">6.1.1.20</ecNumber>
    </recommendedName>
    <alternativeName>
        <fullName evidence="14">Phenylalanyl-tRNA synthetase beta subunit</fullName>
    </alternativeName>
</protein>
<gene>
    <name evidence="17" type="ORF">NESG_01519</name>
</gene>
<dbReference type="AlphaFoldDB" id="A0A086J2M9"/>
<dbReference type="PROSITE" id="PS51483">
    <property type="entry name" value="B5"/>
    <property type="match status" value="1"/>
</dbReference>
<dbReference type="HOGENOM" id="CLU_020279_2_0_1"/>
<organism evidence="17 18">
    <name type="scientific">Nematocida ausubeli (strain ATCC PRA-371 / ERTm2)</name>
    <name type="common">Nematode killer fungus</name>
    <dbReference type="NCBI Taxonomy" id="1913371"/>
    <lineage>
        <taxon>Eukaryota</taxon>
        <taxon>Fungi</taxon>
        <taxon>Fungi incertae sedis</taxon>
        <taxon>Microsporidia</taxon>
        <taxon>Nematocida</taxon>
    </lineage>
</organism>
<evidence type="ECO:0000256" key="5">
    <source>
        <dbReference type="ARBA" id="ARBA00012814"/>
    </source>
</evidence>
<dbReference type="GO" id="GO:0003723">
    <property type="term" value="F:RNA binding"/>
    <property type="evidence" value="ECO:0007669"/>
    <property type="project" value="InterPro"/>
</dbReference>
<dbReference type="GO" id="GO:0004826">
    <property type="term" value="F:phenylalanine-tRNA ligase activity"/>
    <property type="evidence" value="ECO:0007669"/>
    <property type="project" value="UniProtKB-EC"/>
</dbReference>
<comment type="subunit">
    <text evidence="4">Tetramer of two alpha and two beta subunits.</text>
</comment>
<keyword evidence="18" id="KW-1185">Reference proteome</keyword>
<evidence type="ECO:0000256" key="13">
    <source>
        <dbReference type="ARBA" id="ARBA00023146"/>
    </source>
</evidence>
<dbReference type="GO" id="GO:0006432">
    <property type="term" value="P:phenylalanyl-tRNA aminoacylation"/>
    <property type="evidence" value="ECO:0007669"/>
    <property type="project" value="InterPro"/>
</dbReference>
<dbReference type="SMART" id="SM00873">
    <property type="entry name" value="B3_4"/>
    <property type="match status" value="1"/>
</dbReference>
<evidence type="ECO:0000313" key="18">
    <source>
        <dbReference type="Proteomes" id="UP000054524"/>
    </source>
</evidence>
<keyword evidence="9" id="KW-0547">Nucleotide-binding</keyword>
<dbReference type="Pfam" id="PF03484">
    <property type="entry name" value="B5"/>
    <property type="match status" value="1"/>
</dbReference>
<dbReference type="InterPro" id="IPR009061">
    <property type="entry name" value="DNA-bd_dom_put_sf"/>
</dbReference>
<accession>A0A086J2M9</accession>
<evidence type="ECO:0000256" key="11">
    <source>
        <dbReference type="ARBA" id="ARBA00022842"/>
    </source>
</evidence>
<dbReference type="GO" id="GO:0005524">
    <property type="term" value="F:ATP binding"/>
    <property type="evidence" value="ECO:0007669"/>
    <property type="project" value="UniProtKB-KW"/>
</dbReference>
<comment type="similarity">
    <text evidence="3">Belongs to the phenylalanyl-tRNA synthetase beta subunit family. Type 2 subfamily.</text>
</comment>
<dbReference type="SUPFAM" id="SSF55681">
    <property type="entry name" value="Class II aaRS and biotin synthetases"/>
    <property type="match status" value="1"/>
</dbReference>
<evidence type="ECO:0000256" key="12">
    <source>
        <dbReference type="ARBA" id="ARBA00022917"/>
    </source>
</evidence>
<reference evidence="17 18" key="1">
    <citation type="journal article" date="2014" name="Genome Announc.">
        <title>Genome Sequence of the Microsporidian Species Nematocida sp1 Strain ERTm6 (ATCC PRA-372).</title>
        <authorList>
            <person name="Bakowski M.A."/>
            <person name="Priest M."/>
            <person name="Young S."/>
            <person name="Cuomo C.A."/>
            <person name="Troemel E.R."/>
        </authorList>
    </citation>
    <scope>NUCLEOTIDE SEQUENCE [LARGE SCALE GENOMIC DNA]</scope>
    <source>
        <strain evidence="17 18">ERTm6</strain>
    </source>
</reference>
<keyword evidence="11" id="KW-0460">Magnesium</keyword>
<dbReference type="Proteomes" id="UP000054524">
    <property type="component" value="Unassembled WGS sequence"/>
</dbReference>
<dbReference type="SMART" id="SM00874">
    <property type="entry name" value="B5"/>
    <property type="match status" value="1"/>
</dbReference>
<proteinExistence type="inferred from homology"/>
<dbReference type="EMBL" id="AKIJ01000003">
    <property type="protein sequence ID" value="KFG26397.1"/>
    <property type="molecule type" value="Genomic_DNA"/>
</dbReference>
<evidence type="ECO:0000256" key="15">
    <source>
        <dbReference type="ARBA" id="ARBA00049255"/>
    </source>
</evidence>
<evidence type="ECO:0000256" key="7">
    <source>
        <dbReference type="ARBA" id="ARBA00022598"/>
    </source>
</evidence>
<dbReference type="Pfam" id="PF03483">
    <property type="entry name" value="B3_4"/>
    <property type="match status" value="1"/>
</dbReference>
<dbReference type="Pfam" id="PF18262">
    <property type="entry name" value="PhetRS_B1"/>
    <property type="match status" value="1"/>
</dbReference>
<comment type="caution">
    <text evidence="17">The sequence shown here is derived from an EMBL/GenBank/DDBJ whole genome shotgun (WGS) entry which is preliminary data.</text>
</comment>
<dbReference type="InterPro" id="IPR005147">
    <property type="entry name" value="tRNA_synthase_B5-dom"/>
</dbReference>
<dbReference type="SUPFAM" id="SSF56037">
    <property type="entry name" value="PheT/TilS domain"/>
    <property type="match status" value="1"/>
</dbReference>
<dbReference type="InterPro" id="IPR045060">
    <property type="entry name" value="Phe-tRNA-ligase_IIc_bsu"/>
</dbReference>
<comment type="subcellular location">
    <subcellularLocation>
        <location evidence="2">Cytoplasm</location>
    </subcellularLocation>
</comment>
<evidence type="ECO:0000256" key="9">
    <source>
        <dbReference type="ARBA" id="ARBA00022741"/>
    </source>
</evidence>
<keyword evidence="6" id="KW-0963">Cytoplasm</keyword>
<evidence type="ECO:0000256" key="14">
    <source>
        <dbReference type="ARBA" id="ARBA00033189"/>
    </source>
</evidence>
<comment type="catalytic activity">
    <reaction evidence="15">
        <text>tRNA(Phe) + L-phenylalanine + ATP = L-phenylalanyl-tRNA(Phe) + AMP + diphosphate + H(+)</text>
        <dbReference type="Rhea" id="RHEA:19413"/>
        <dbReference type="Rhea" id="RHEA-COMP:9668"/>
        <dbReference type="Rhea" id="RHEA-COMP:9699"/>
        <dbReference type="ChEBI" id="CHEBI:15378"/>
        <dbReference type="ChEBI" id="CHEBI:30616"/>
        <dbReference type="ChEBI" id="CHEBI:33019"/>
        <dbReference type="ChEBI" id="CHEBI:58095"/>
        <dbReference type="ChEBI" id="CHEBI:78442"/>
        <dbReference type="ChEBI" id="CHEBI:78531"/>
        <dbReference type="ChEBI" id="CHEBI:456215"/>
        <dbReference type="EC" id="6.1.1.20"/>
    </reaction>
</comment>
<dbReference type="Pfam" id="PF17759">
    <property type="entry name" value="tRNA_synthFbeta"/>
    <property type="match status" value="1"/>
</dbReference>
<keyword evidence="7" id="KW-0436">Ligase</keyword>
<keyword evidence="13 17" id="KW-0030">Aminoacyl-tRNA synthetase</keyword>
<dbReference type="Gene3D" id="3.50.40.10">
    <property type="entry name" value="Phenylalanyl-trna Synthetase, Chain B, domain 3"/>
    <property type="match status" value="1"/>
</dbReference>
<dbReference type="OrthoDB" id="1698572at2759"/>
<dbReference type="InterPro" id="IPR041616">
    <property type="entry name" value="PheRS_beta_core"/>
</dbReference>
<feature type="domain" description="B5" evidence="16">
    <location>
        <begin position="273"/>
        <end position="354"/>
    </location>
</feature>
<dbReference type="InterPro" id="IPR005146">
    <property type="entry name" value="B3/B4_tRNA-bd"/>
</dbReference>
<evidence type="ECO:0000256" key="8">
    <source>
        <dbReference type="ARBA" id="ARBA00022723"/>
    </source>
</evidence>
<dbReference type="Gene3D" id="3.30.56.10">
    <property type="match status" value="2"/>
</dbReference>
<evidence type="ECO:0000256" key="6">
    <source>
        <dbReference type="ARBA" id="ARBA00022490"/>
    </source>
</evidence>
<dbReference type="GeneID" id="77676492"/>
<dbReference type="RefSeq" id="XP_052904952.1">
    <property type="nucleotide sequence ID" value="XM_053049147.1"/>
</dbReference>
<evidence type="ECO:0000256" key="2">
    <source>
        <dbReference type="ARBA" id="ARBA00004496"/>
    </source>
</evidence>
<keyword evidence="10" id="KW-0067">ATP-binding</keyword>
<evidence type="ECO:0000256" key="3">
    <source>
        <dbReference type="ARBA" id="ARBA00007438"/>
    </source>
</evidence>
<evidence type="ECO:0000259" key="16">
    <source>
        <dbReference type="PROSITE" id="PS51483"/>
    </source>
</evidence>
<dbReference type="FunFam" id="3.50.40.10:FF:000002">
    <property type="entry name" value="phenylalanine--tRNA ligase beta subunit"/>
    <property type="match status" value="1"/>
</dbReference>
<dbReference type="InterPro" id="IPR045864">
    <property type="entry name" value="aa-tRNA-synth_II/BPL/LPL"/>
</dbReference>
<dbReference type="InterPro" id="IPR040659">
    <property type="entry name" value="PhetRS_B1"/>
</dbReference>
<evidence type="ECO:0000256" key="10">
    <source>
        <dbReference type="ARBA" id="ARBA00022840"/>
    </source>
</evidence>
<keyword evidence="8" id="KW-0479">Metal-binding</keyword>
<dbReference type="InterPro" id="IPR020825">
    <property type="entry name" value="Phe-tRNA_synthase-like_B3/B4"/>
</dbReference>
<dbReference type="PANTHER" id="PTHR10947:SF0">
    <property type="entry name" value="PHENYLALANINE--TRNA LIGASE BETA SUBUNIT"/>
    <property type="match status" value="1"/>
</dbReference>
<dbReference type="NCBIfam" id="TIGR00471">
    <property type="entry name" value="pheT_arch"/>
    <property type="match status" value="1"/>
</dbReference>
<dbReference type="Gene3D" id="3.30.930.10">
    <property type="entry name" value="Bira Bifunctional Protein, Domain 2"/>
    <property type="match status" value="1"/>
</dbReference>
<dbReference type="SUPFAM" id="SSF46955">
    <property type="entry name" value="Putative DNA-binding domain"/>
    <property type="match status" value="2"/>
</dbReference>
<evidence type="ECO:0000256" key="1">
    <source>
        <dbReference type="ARBA" id="ARBA00001946"/>
    </source>
</evidence>
<evidence type="ECO:0000256" key="4">
    <source>
        <dbReference type="ARBA" id="ARBA00011209"/>
    </source>
</evidence>
<dbReference type="InterPro" id="IPR004531">
    <property type="entry name" value="Phe-tRNA-synth_IIc_bsu_arc_euk"/>
</dbReference>